<dbReference type="WBParaSite" id="jg5600">
    <property type="protein sequence ID" value="jg5600"/>
    <property type="gene ID" value="jg5600"/>
</dbReference>
<protein>
    <submittedName>
        <fullName evidence="3">Uncharacterized protein</fullName>
    </submittedName>
</protein>
<proteinExistence type="predicted"/>
<accession>A0A915EGD0</accession>
<evidence type="ECO:0000313" key="2">
    <source>
        <dbReference type="Proteomes" id="UP000887574"/>
    </source>
</evidence>
<organism evidence="2 3">
    <name type="scientific">Ditylenchus dipsaci</name>
    <dbReference type="NCBI Taxonomy" id="166011"/>
    <lineage>
        <taxon>Eukaryota</taxon>
        <taxon>Metazoa</taxon>
        <taxon>Ecdysozoa</taxon>
        <taxon>Nematoda</taxon>
        <taxon>Chromadorea</taxon>
        <taxon>Rhabditida</taxon>
        <taxon>Tylenchina</taxon>
        <taxon>Tylenchomorpha</taxon>
        <taxon>Sphaerularioidea</taxon>
        <taxon>Anguinidae</taxon>
        <taxon>Anguininae</taxon>
        <taxon>Ditylenchus</taxon>
    </lineage>
</organism>
<feature type="region of interest" description="Disordered" evidence="1">
    <location>
        <begin position="1"/>
        <end position="116"/>
    </location>
</feature>
<keyword evidence="2" id="KW-1185">Reference proteome</keyword>
<feature type="compositionally biased region" description="Pro residues" evidence="1">
    <location>
        <begin position="100"/>
        <end position="109"/>
    </location>
</feature>
<dbReference type="Proteomes" id="UP000887574">
    <property type="component" value="Unplaced"/>
</dbReference>
<dbReference type="AlphaFoldDB" id="A0A915EGD0"/>
<feature type="compositionally biased region" description="Polar residues" evidence="1">
    <location>
        <begin position="25"/>
        <end position="41"/>
    </location>
</feature>
<reference evidence="3" key="1">
    <citation type="submission" date="2022-11" db="UniProtKB">
        <authorList>
            <consortium name="WormBaseParasite"/>
        </authorList>
    </citation>
    <scope>IDENTIFICATION</scope>
</reference>
<sequence length="116" mass="12928">MSAGHNRANMLLQQLRSDEIHSESESMSQSMRIRMSHSNTTIRLPPSPRPLPGIPKSTHSHGMQTPPPIRFIDHLPSSSEYMSEPEFATSVSRPSSHQPLPLPVNPMPDQPVSAYH</sequence>
<name>A0A915EGD0_9BILA</name>
<evidence type="ECO:0000313" key="3">
    <source>
        <dbReference type="WBParaSite" id="jg5600"/>
    </source>
</evidence>
<evidence type="ECO:0000256" key="1">
    <source>
        <dbReference type="SAM" id="MobiDB-lite"/>
    </source>
</evidence>
<feature type="compositionally biased region" description="Polar residues" evidence="1">
    <location>
        <begin position="89"/>
        <end position="98"/>
    </location>
</feature>